<dbReference type="NCBIfam" id="TIGR00762">
    <property type="entry name" value="DegV"/>
    <property type="match status" value="1"/>
</dbReference>
<evidence type="ECO:0000313" key="3">
    <source>
        <dbReference type="Proteomes" id="UP000286268"/>
    </source>
</evidence>
<dbReference type="InterPro" id="IPR043168">
    <property type="entry name" value="DegV_C"/>
</dbReference>
<keyword evidence="3" id="KW-1185">Reference proteome</keyword>
<dbReference type="Pfam" id="PF02645">
    <property type="entry name" value="DegV"/>
    <property type="match status" value="1"/>
</dbReference>
<dbReference type="PANTHER" id="PTHR33434:SF2">
    <property type="entry name" value="FATTY ACID-BINDING PROTEIN TM_1468"/>
    <property type="match status" value="1"/>
</dbReference>
<dbReference type="Proteomes" id="UP000286268">
    <property type="component" value="Chromosome"/>
</dbReference>
<evidence type="ECO:0000313" key="2">
    <source>
        <dbReference type="EMBL" id="QAA34593.1"/>
    </source>
</evidence>
<dbReference type="AlphaFoldDB" id="A0A410DZX5"/>
<dbReference type="Gene3D" id="3.30.1180.10">
    <property type="match status" value="1"/>
</dbReference>
<protein>
    <submittedName>
        <fullName evidence="2">Fatty acid-binding protein DegV</fullName>
    </submittedName>
</protein>
<dbReference type="GO" id="GO:0008289">
    <property type="term" value="F:lipid binding"/>
    <property type="evidence" value="ECO:0007669"/>
    <property type="project" value="UniProtKB-KW"/>
</dbReference>
<accession>A0A410DZX5</accession>
<dbReference type="PANTHER" id="PTHR33434">
    <property type="entry name" value="DEGV DOMAIN-CONTAINING PROTEIN DR_1986-RELATED"/>
    <property type="match status" value="1"/>
</dbReference>
<dbReference type="SUPFAM" id="SSF82549">
    <property type="entry name" value="DAK1/DegV-like"/>
    <property type="match status" value="1"/>
</dbReference>
<name>A0A410DZX5_9CLOT</name>
<dbReference type="KEGG" id="cmah:C1I91_24815"/>
<evidence type="ECO:0000256" key="1">
    <source>
        <dbReference type="ARBA" id="ARBA00023121"/>
    </source>
</evidence>
<dbReference type="OrthoDB" id="9780216at2"/>
<sequence>MEKIKIITDSTADIPMELLKKHDVDVLPLLINFGEESYLDGVEIELKTMLRRIEEDNALPTTAQVTPNRFYECYKKYLEEGYKIISIHLSSDMSGTYNSACIARDMFETEDIVVIDSKNVTSGLGIVVLKAINLRDKGVSLKEIEEKLKLTIPHIKSALGFESLDNLVRGGRLSKTAGVIGSVLGIKLILEVKEGKMSVMDKVRGSKKAAKEIVNTFETLKHKKDEPVILLHIENQDIYEPLKDYLNENNIDYIDAEVGCTVGIHSGPKACGLFFIEEF</sequence>
<reference evidence="2 3" key="1">
    <citation type="submission" date="2018-01" db="EMBL/GenBank/DDBJ databases">
        <title>Genome Sequencing and Assembly of Anaerobacter polyendosporus strain CT4.</title>
        <authorList>
            <person name="Tachaapaikoon C."/>
            <person name="Sutheeworapong S."/>
            <person name="Jenjaroenpun P."/>
            <person name="Wongsurawat T."/>
            <person name="Nookeaw I."/>
            <person name="Cheawchanlertfa P."/>
            <person name="Kosugi A."/>
            <person name="Cheevadhanarak S."/>
            <person name="Ratanakhanokchai K."/>
        </authorList>
    </citation>
    <scope>NUCLEOTIDE SEQUENCE [LARGE SCALE GENOMIC DNA]</scope>
    <source>
        <strain evidence="2 3">CT4</strain>
    </source>
</reference>
<proteinExistence type="predicted"/>
<organism evidence="2 3">
    <name type="scientific">Clostridium manihotivorum</name>
    <dbReference type="NCBI Taxonomy" id="2320868"/>
    <lineage>
        <taxon>Bacteria</taxon>
        <taxon>Bacillati</taxon>
        <taxon>Bacillota</taxon>
        <taxon>Clostridia</taxon>
        <taxon>Eubacteriales</taxon>
        <taxon>Clostridiaceae</taxon>
        <taxon>Clostridium</taxon>
    </lineage>
</organism>
<gene>
    <name evidence="2" type="ORF">C1I91_24815</name>
</gene>
<dbReference type="PROSITE" id="PS51482">
    <property type="entry name" value="DEGV"/>
    <property type="match status" value="1"/>
</dbReference>
<dbReference type="InterPro" id="IPR003797">
    <property type="entry name" value="DegV"/>
</dbReference>
<dbReference type="Gene3D" id="3.40.50.10170">
    <property type="match status" value="1"/>
</dbReference>
<dbReference type="EMBL" id="CP025746">
    <property type="protein sequence ID" value="QAA34593.1"/>
    <property type="molecule type" value="Genomic_DNA"/>
</dbReference>
<keyword evidence="1" id="KW-0446">Lipid-binding</keyword>
<dbReference type="InterPro" id="IPR050270">
    <property type="entry name" value="DegV_domain_contain"/>
</dbReference>
<dbReference type="RefSeq" id="WP_128215307.1">
    <property type="nucleotide sequence ID" value="NZ_CP025746.1"/>
</dbReference>